<feature type="compositionally biased region" description="Low complexity" evidence="1">
    <location>
        <begin position="764"/>
        <end position="775"/>
    </location>
</feature>
<evidence type="ECO:0000313" key="3">
    <source>
        <dbReference type="Proteomes" id="UP000593765"/>
    </source>
</evidence>
<dbReference type="EMBL" id="CP063458">
    <property type="protein sequence ID" value="QOV88580.1"/>
    <property type="molecule type" value="Genomic_DNA"/>
</dbReference>
<dbReference type="AlphaFoldDB" id="A0A7M2WVS2"/>
<dbReference type="SUPFAM" id="SSF54495">
    <property type="entry name" value="UBC-like"/>
    <property type="match status" value="1"/>
</dbReference>
<evidence type="ECO:0000313" key="2">
    <source>
        <dbReference type="EMBL" id="QOV88580.1"/>
    </source>
</evidence>
<proteinExistence type="predicted"/>
<dbReference type="RefSeq" id="WP_206291570.1">
    <property type="nucleotide sequence ID" value="NZ_CP063458.1"/>
</dbReference>
<accession>A0A7M2WVS2</accession>
<name>A0A7M2WVS2_9BACT</name>
<feature type="region of interest" description="Disordered" evidence="1">
    <location>
        <begin position="1"/>
        <end position="21"/>
    </location>
</feature>
<feature type="region of interest" description="Disordered" evidence="1">
    <location>
        <begin position="753"/>
        <end position="775"/>
    </location>
</feature>
<dbReference type="Gene3D" id="3.10.110.10">
    <property type="entry name" value="Ubiquitin Conjugating Enzyme"/>
    <property type="match status" value="1"/>
</dbReference>
<reference evidence="2 3" key="1">
    <citation type="submission" date="2020-10" db="EMBL/GenBank/DDBJ databases">
        <title>Wide distribution of Phycisphaera-like planctomycetes from WD2101 soil group in peatlands and genome analysis of the first cultivated representative.</title>
        <authorList>
            <person name="Dedysh S.N."/>
            <person name="Beletsky A.V."/>
            <person name="Ivanova A."/>
            <person name="Kulichevskaya I.S."/>
            <person name="Suzina N.E."/>
            <person name="Philippov D.A."/>
            <person name="Rakitin A.L."/>
            <person name="Mardanov A.V."/>
            <person name="Ravin N.V."/>
        </authorList>
    </citation>
    <scope>NUCLEOTIDE SEQUENCE [LARGE SCALE GENOMIC DNA]</scope>
    <source>
        <strain evidence="2 3">M1803</strain>
    </source>
</reference>
<dbReference type="KEGG" id="hbs:IPV69_20395"/>
<evidence type="ECO:0000256" key="1">
    <source>
        <dbReference type="SAM" id="MobiDB-lite"/>
    </source>
</evidence>
<dbReference type="InterPro" id="IPR016135">
    <property type="entry name" value="UBQ-conjugating_enzyme/RWD"/>
</dbReference>
<dbReference type="Proteomes" id="UP000593765">
    <property type="component" value="Chromosome"/>
</dbReference>
<gene>
    <name evidence="2" type="ORF">IPV69_20395</name>
</gene>
<protein>
    <recommendedName>
        <fullName evidence="4">UBC core domain-containing protein</fullName>
    </recommendedName>
</protein>
<organism evidence="2 3">
    <name type="scientific">Humisphaera borealis</name>
    <dbReference type="NCBI Taxonomy" id="2807512"/>
    <lineage>
        <taxon>Bacteria</taxon>
        <taxon>Pseudomonadati</taxon>
        <taxon>Planctomycetota</taxon>
        <taxon>Phycisphaerae</taxon>
        <taxon>Tepidisphaerales</taxon>
        <taxon>Tepidisphaeraceae</taxon>
        <taxon>Humisphaera</taxon>
    </lineage>
</organism>
<sequence length="918" mass="100810">MWNNPQDDAYGQTPPQVGGDPYAEVTWSSDQLARMENEWRRLQRAFAYHPHVTLSPLEGDPPSSYQVDFRLTTVIVNPRTSQLEYVANASVQIALPPGFPNQAPVVKPMTAIFHPNVSYEGLYLEGLWHPNETLLGLIRKVGDVLAYRSYDPDYAVNPAAMEWLTANHSILPIDGQANLSPQAGGEPLERICKYGPQSLESMKQSILATQSSLFGNSAPDPLTLRNYANKTRLALNLFMENDVPEHLQSVASDLDEAARELVSMSPLYDYVRERRRRIAALRQAVKSLAAAKAPLTGEIDKLAGLVPAADPDEPMAALKLIPPAAKLQPLQFSMPKMIDDAEKKFAAIRSAVEAVEKQMPPSLIPTDSMLGKRLDREINSGESDAAGAKKEAAATLADFEPVLNRAGSEASALEVAVRWREYMDMAEKARLIERLIRQNGAEGIHAYYIERQGSRFGPYQFEQSVDLGAGELLIRNNSGKTIELWDHKRDKPLTTNANGAMLVALPAPPPGPDEEVEVDEHGQPVKRTIPTKFLMTDRCDDLVVLLEYLRRSTIETVQKFAAYNGDSQSWAGKVCRVLSRPEVKKSMEEELAGAARRWRHIIVDLAALSTWKERLATYFLLHRCSATIPQLVATINDCKQKHAASKKKVADIMSKSGRDTETGNMVVPPKYSRSYQEEMKLQETCATTARVSTVRLKSLAAQLSYRLQDPKRLGKGKAPTLRALPPLPETLAHLPLADGHLGNMIAPLEELIQAPLGGPPPEAPEQQEAAYEQPAEGYAEEGYAAPGEYADQAVEGYEQPEAAEQGQYDPEPQYAVESPHAPEAQYADGQPYPEVSEVEPSGLAPAEVAGHPAAEAANPESPYEALPGEVGQESVVHDQWVIQEDDDTATYAEDAYEQSDIAFGFEPDPGPPGGKTAK</sequence>
<dbReference type="CDD" id="cd00195">
    <property type="entry name" value="UBCc_UEV"/>
    <property type="match status" value="1"/>
</dbReference>
<feature type="compositionally biased region" description="Low complexity" evidence="1">
    <location>
        <begin position="844"/>
        <end position="860"/>
    </location>
</feature>
<feature type="region of interest" description="Disordered" evidence="1">
    <location>
        <begin position="798"/>
        <end position="918"/>
    </location>
</feature>
<evidence type="ECO:0008006" key="4">
    <source>
        <dbReference type="Google" id="ProtNLM"/>
    </source>
</evidence>
<keyword evidence="3" id="KW-1185">Reference proteome</keyword>